<name>A0A8I1JL67_PSEPU</name>
<dbReference type="AlphaFoldDB" id="A0A8I1JL67"/>
<reference evidence="1" key="1">
    <citation type="submission" date="2020-12" db="EMBL/GenBank/DDBJ databases">
        <title>Enhanced detection system for hospital associated transmission using whole genome sequencing surveillance.</title>
        <authorList>
            <person name="Harrison L.H."/>
            <person name="Van Tyne D."/>
            <person name="Marsh J.W."/>
            <person name="Griffith M.P."/>
            <person name="Snyder D.J."/>
            <person name="Cooper V.S."/>
            <person name="Mustapha M."/>
        </authorList>
    </citation>
    <scope>NUCLEOTIDE SEQUENCE</scope>
    <source>
        <strain evidence="1">PSB00042</strain>
    </source>
</reference>
<gene>
    <name evidence="1" type="ORF">JEU22_17850</name>
</gene>
<comment type="caution">
    <text evidence="1">The sequence shown here is derived from an EMBL/GenBank/DDBJ whole genome shotgun (WGS) entry which is preliminary data.</text>
</comment>
<dbReference type="Proteomes" id="UP000637061">
    <property type="component" value="Unassembled WGS sequence"/>
</dbReference>
<evidence type="ECO:0000313" key="2">
    <source>
        <dbReference type="Proteomes" id="UP000637061"/>
    </source>
</evidence>
<protein>
    <submittedName>
        <fullName evidence="1">Uncharacterized protein</fullName>
    </submittedName>
</protein>
<evidence type="ECO:0000313" key="1">
    <source>
        <dbReference type="EMBL" id="MBI6885773.1"/>
    </source>
</evidence>
<sequence>MIKPFQMYSVGSEQRQTLNIFDVHGRMLVNYKSHAGTVVGELAYVDGGVPVHTCLAKDFAQWLAGEGAELQTA</sequence>
<accession>A0A8I1JL67</accession>
<dbReference type="EMBL" id="JAEHTE010000023">
    <property type="protein sequence ID" value="MBI6885773.1"/>
    <property type="molecule type" value="Genomic_DNA"/>
</dbReference>
<organism evidence="1 2">
    <name type="scientific">Pseudomonas putida</name>
    <name type="common">Arthrobacter siderocapsulatus</name>
    <dbReference type="NCBI Taxonomy" id="303"/>
    <lineage>
        <taxon>Bacteria</taxon>
        <taxon>Pseudomonadati</taxon>
        <taxon>Pseudomonadota</taxon>
        <taxon>Gammaproteobacteria</taxon>
        <taxon>Pseudomonadales</taxon>
        <taxon>Pseudomonadaceae</taxon>
        <taxon>Pseudomonas</taxon>
    </lineage>
</organism>
<dbReference type="RefSeq" id="WP_198747701.1">
    <property type="nucleotide sequence ID" value="NZ_JAEHTE010000023.1"/>
</dbReference>
<proteinExistence type="predicted"/>